<reference evidence="1" key="1">
    <citation type="submission" date="2019-05" db="EMBL/GenBank/DDBJ databases">
        <title>Metatranscriptomic reconstruction reveals RNA viruses with the potential to shape carbon cycling in soil.</title>
        <authorList>
            <person name="Starr E.P."/>
            <person name="Nuccio E."/>
            <person name="Pett-Ridge J."/>
            <person name="Banfield J.F."/>
            <person name="Firestone M.K."/>
        </authorList>
    </citation>
    <scope>NUCLEOTIDE SEQUENCE</scope>
    <source>
        <strain evidence="1">H2_Bulk_35_scaffold_329</strain>
    </source>
</reference>
<gene>
    <name evidence="1" type="ORF">H2Bulk35329_000001</name>
</gene>
<proteinExistence type="predicted"/>
<evidence type="ECO:0000313" key="1">
    <source>
        <dbReference type="EMBL" id="QDH88924.1"/>
    </source>
</evidence>
<dbReference type="EMBL" id="MN034474">
    <property type="protein sequence ID" value="QDH88924.1"/>
    <property type="molecule type" value="Genomic_RNA"/>
</dbReference>
<organism evidence="1">
    <name type="scientific">Leviviridae sp</name>
    <dbReference type="NCBI Taxonomy" id="2027243"/>
    <lineage>
        <taxon>Viruses</taxon>
        <taxon>Riboviria</taxon>
        <taxon>Orthornavirae</taxon>
        <taxon>Lenarviricota</taxon>
        <taxon>Leviviricetes</taxon>
        <taxon>Norzivirales</taxon>
        <taxon>Fiersviridae</taxon>
    </lineage>
</organism>
<name>A0A514D5N8_9VIRU</name>
<protein>
    <submittedName>
        <fullName evidence="1">Uncharacterized protein</fullName>
    </submittedName>
</protein>
<sequence length="87" mass="9877">MVFYGSPLTLALAYVILNKDIGIEDHIDHQLQNRGFFTLEVRDKEAMGVAYGSIISANEYQEALSYLHEDSFLEGGQVKNSKEFYAR</sequence>
<accession>A0A514D5N8</accession>